<dbReference type="OrthoDB" id="3239511at2759"/>
<evidence type="ECO:0000313" key="1">
    <source>
        <dbReference type="EMBL" id="KIK14010.1"/>
    </source>
</evidence>
<dbReference type="AlphaFoldDB" id="A0A0C9XNP7"/>
<gene>
    <name evidence="1" type="ORF">PISMIDRAFT_17600</name>
</gene>
<name>A0A0C9XNP7_9AGAM</name>
<proteinExistence type="predicted"/>
<keyword evidence="2" id="KW-1185">Reference proteome</keyword>
<accession>A0A0C9XNP7</accession>
<dbReference type="STRING" id="765257.A0A0C9XNP7"/>
<reference evidence="2" key="2">
    <citation type="submission" date="2015-01" db="EMBL/GenBank/DDBJ databases">
        <title>Evolutionary Origins and Diversification of the Mycorrhizal Mutualists.</title>
        <authorList>
            <consortium name="DOE Joint Genome Institute"/>
            <consortium name="Mycorrhizal Genomics Consortium"/>
            <person name="Kohler A."/>
            <person name="Kuo A."/>
            <person name="Nagy L.G."/>
            <person name="Floudas D."/>
            <person name="Copeland A."/>
            <person name="Barry K.W."/>
            <person name="Cichocki N."/>
            <person name="Veneault-Fourrey C."/>
            <person name="LaButti K."/>
            <person name="Lindquist E.A."/>
            <person name="Lipzen A."/>
            <person name="Lundell T."/>
            <person name="Morin E."/>
            <person name="Murat C."/>
            <person name="Riley R."/>
            <person name="Ohm R."/>
            <person name="Sun H."/>
            <person name="Tunlid A."/>
            <person name="Henrissat B."/>
            <person name="Grigoriev I.V."/>
            <person name="Hibbett D.S."/>
            <person name="Martin F."/>
        </authorList>
    </citation>
    <scope>NUCLEOTIDE SEQUENCE [LARGE SCALE GENOMIC DNA]</scope>
    <source>
        <strain evidence="2">441</strain>
    </source>
</reference>
<organism evidence="1 2">
    <name type="scientific">Pisolithus microcarpus 441</name>
    <dbReference type="NCBI Taxonomy" id="765257"/>
    <lineage>
        <taxon>Eukaryota</taxon>
        <taxon>Fungi</taxon>
        <taxon>Dikarya</taxon>
        <taxon>Basidiomycota</taxon>
        <taxon>Agaricomycotina</taxon>
        <taxon>Agaricomycetes</taxon>
        <taxon>Agaricomycetidae</taxon>
        <taxon>Boletales</taxon>
        <taxon>Sclerodermatineae</taxon>
        <taxon>Pisolithaceae</taxon>
        <taxon>Pisolithus</taxon>
    </lineage>
</organism>
<sequence>MLAVNFSGKFGDHLWAELLRILDKAGHQTMAMVEKNMMPRWHTLNHFDEALSISYTDGQKFEDLSKNTEKEGYLLLHCLQAYIEFDLYTALELHMTHTIAAGQEALSTFNALMQKYAQKTDNMKKNWNFPKNHTCMHAFNDIKAKGITHNFNTKPNEKMHGPLKEKYQKHTNFKNVAQQILDVNHLKAVLELIHCRISNYDVYLSNMEADMRSSEGNDVDNVEQEDFFHVRLGSRVKQPLALGAIEQRSTTDKAFM</sequence>
<dbReference type="Proteomes" id="UP000054018">
    <property type="component" value="Unassembled WGS sequence"/>
</dbReference>
<protein>
    <submittedName>
        <fullName evidence="1">Uncharacterized protein</fullName>
    </submittedName>
</protein>
<evidence type="ECO:0000313" key="2">
    <source>
        <dbReference type="Proteomes" id="UP000054018"/>
    </source>
</evidence>
<reference evidence="1 2" key="1">
    <citation type="submission" date="2014-04" db="EMBL/GenBank/DDBJ databases">
        <authorList>
            <consortium name="DOE Joint Genome Institute"/>
            <person name="Kuo A."/>
            <person name="Kohler A."/>
            <person name="Costa M.D."/>
            <person name="Nagy L.G."/>
            <person name="Floudas D."/>
            <person name="Copeland A."/>
            <person name="Barry K.W."/>
            <person name="Cichocki N."/>
            <person name="Veneault-Fourrey C."/>
            <person name="LaButti K."/>
            <person name="Lindquist E.A."/>
            <person name="Lipzen A."/>
            <person name="Lundell T."/>
            <person name="Morin E."/>
            <person name="Murat C."/>
            <person name="Sun H."/>
            <person name="Tunlid A."/>
            <person name="Henrissat B."/>
            <person name="Grigoriev I.V."/>
            <person name="Hibbett D.S."/>
            <person name="Martin F."/>
            <person name="Nordberg H.P."/>
            <person name="Cantor M.N."/>
            <person name="Hua S.X."/>
        </authorList>
    </citation>
    <scope>NUCLEOTIDE SEQUENCE [LARGE SCALE GENOMIC DNA]</scope>
    <source>
        <strain evidence="1 2">441</strain>
    </source>
</reference>
<dbReference type="HOGENOM" id="CLU_009122_3_0_1"/>
<dbReference type="EMBL" id="KN833961">
    <property type="protein sequence ID" value="KIK14010.1"/>
    <property type="molecule type" value="Genomic_DNA"/>
</dbReference>